<evidence type="ECO:0000313" key="2">
    <source>
        <dbReference type="EMBL" id="GJS64696.1"/>
    </source>
</evidence>
<reference evidence="2" key="1">
    <citation type="journal article" date="2022" name="Int. J. Mol. Sci.">
        <title>Draft Genome of Tanacetum Coccineum: Genomic Comparison of Closely Related Tanacetum-Family Plants.</title>
        <authorList>
            <person name="Yamashiro T."/>
            <person name="Shiraishi A."/>
            <person name="Nakayama K."/>
            <person name="Satake H."/>
        </authorList>
    </citation>
    <scope>NUCLEOTIDE SEQUENCE</scope>
</reference>
<keyword evidence="3" id="KW-1185">Reference proteome</keyword>
<protein>
    <submittedName>
        <fullName evidence="2">FAR1-related sequence 5-like protein</fullName>
    </submittedName>
</protein>
<feature type="compositionally biased region" description="Polar residues" evidence="1">
    <location>
        <begin position="204"/>
        <end position="217"/>
    </location>
</feature>
<comment type="caution">
    <text evidence="2">The sequence shown here is derived from an EMBL/GenBank/DDBJ whole genome shotgun (WGS) entry which is preliminary data.</text>
</comment>
<accession>A0ABQ4XIN7</accession>
<reference evidence="2" key="2">
    <citation type="submission" date="2022-01" db="EMBL/GenBank/DDBJ databases">
        <authorList>
            <person name="Yamashiro T."/>
            <person name="Shiraishi A."/>
            <person name="Satake H."/>
            <person name="Nakayama K."/>
        </authorList>
    </citation>
    <scope>NUCLEOTIDE SEQUENCE</scope>
</reference>
<dbReference type="EMBL" id="BQNB010009523">
    <property type="protein sequence ID" value="GJS64696.1"/>
    <property type="molecule type" value="Genomic_DNA"/>
</dbReference>
<sequence length="303" mass="35262">MKIVIPECFPNTRHRLCMWHIMQKLVTKVGTAICNKTDFKRRICDIVWTDQILPYEFEREWEIMIEDFKIDDNKWLQDMFDIRESWIPAFLRDELMAGLMRTTSRSESENNFFGKWTSPHLTLVEFLSHYDTAIVYQRLIFANLKWKLNVALKNAKPFNAAVRRIVGGSDSILESELKTDVPTVPKLNSKDVFSAMLGVKEPTSKTIRNPDQSSNKGNGVHSRWKSKAEIDKKQLKKVIRGGLVMYAEIKKVIIPGHAQENECNHPTKSRKQFRRRQQELVSDLGVIEHDIMYSDTVAFSILM</sequence>
<dbReference type="Proteomes" id="UP001151760">
    <property type="component" value="Unassembled WGS sequence"/>
</dbReference>
<proteinExistence type="predicted"/>
<organism evidence="2 3">
    <name type="scientific">Tanacetum coccineum</name>
    <dbReference type="NCBI Taxonomy" id="301880"/>
    <lineage>
        <taxon>Eukaryota</taxon>
        <taxon>Viridiplantae</taxon>
        <taxon>Streptophyta</taxon>
        <taxon>Embryophyta</taxon>
        <taxon>Tracheophyta</taxon>
        <taxon>Spermatophyta</taxon>
        <taxon>Magnoliopsida</taxon>
        <taxon>eudicotyledons</taxon>
        <taxon>Gunneridae</taxon>
        <taxon>Pentapetalae</taxon>
        <taxon>asterids</taxon>
        <taxon>campanulids</taxon>
        <taxon>Asterales</taxon>
        <taxon>Asteraceae</taxon>
        <taxon>Asteroideae</taxon>
        <taxon>Anthemideae</taxon>
        <taxon>Anthemidinae</taxon>
        <taxon>Tanacetum</taxon>
    </lineage>
</organism>
<dbReference type="PANTHER" id="PTHR47718">
    <property type="entry name" value="OS01G0519700 PROTEIN"/>
    <property type="match status" value="1"/>
</dbReference>
<feature type="region of interest" description="Disordered" evidence="1">
    <location>
        <begin position="204"/>
        <end position="226"/>
    </location>
</feature>
<evidence type="ECO:0000256" key="1">
    <source>
        <dbReference type="SAM" id="MobiDB-lite"/>
    </source>
</evidence>
<evidence type="ECO:0000313" key="3">
    <source>
        <dbReference type="Proteomes" id="UP001151760"/>
    </source>
</evidence>
<name>A0ABQ4XIN7_9ASTR</name>
<dbReference type="PANTHER" id="PTHR47718:SF17">
    <property type="entry name" value="PROTEIN FAR1-RELATED SEQUENCE 5-LIKE"/>
    <property type="match status" value="1"/>
</dbReference>
<gene>
    <name evidence="2" type="ORF">Tco_0679260</name>
</gene>